<keyword evidence="7 10" id="KW-0378">Hydrolase</keyword>
<dbReference type="GO" id="GO:0005829">
    <property type="term" value="C:cytosol"/>
    <property type="evidence" value="ECO:0007669"/>
    <property type="project" value="InterPro"/>
</dbReference>
<dbReference type="InterPro" id="IPR033693">
    <property type="entry name" value="PGPEP1_Glu_AS"/>
</dbReference>
<evidence type="ECO:0000256" key="1">
    <source>
        <dbReference type="ARBA" id="ARBA00001770"/>
    </source>
</evidence>
<dbReference type="InterPro" id="IPR000816">
    <property type="entry name" value="Peptidase_C15"/>
</dbReference>
<comment type="subcellular location">
    <subcellularLocation>
        <location evidence="3">Cytoplasm</location>
    </subcellularLocation>
</comment>
<dbReference type="NCBIfam" id="NF009676">
    <property type="entry name" value="PRK13197.1"/>
    <property type="match status" value="1"/>
</dbReference>
<dbReference type="Pfam" id="PF01470">
    <property type="entry name" value="Peptidase_C15"/>
    <property type="match status" value="1"/>
</dbReference>
<dbReference type="GO" id="GO:0006508">
    <property type="term" value="P:proteolysis"/>
    <property type="evidence" value="ECO:0007669"/>
    <property type="project" value="UniProtKB-KW"/>
</dbReference>
<gene>
    <name evidence="10" type="primary">pcp</name>
    <name evidence="10" type="ORF">DR950_39680</name>
</gene>
<proteinExistence type="inferred from homology"/>
<dbReference type="InterPro" id="IPR036440">
    <property type="entry name" value="Peptidase_C15-like_sf"/>
</dbReference>
<dbReference type="PRINTS" id="PR00706">
    <property type="entry name" value="PYROGLUPTASE"/>
</dbReference>
<dbReference type="PANTHER" id="PTHR23402">
    <property type="entry name" value="PROTEASE FAMILY C15 PYROGLUTAMYL-PEPTIDASE I-RELATED"/>
    <property type="match status" value="1"/>
</dbReference>
<evidence type="ECO:0000256" key="8">
    <source>
        <dbReference type="ARBA" id="ARBA00022807"/>
    </source>
</evidence>
<evidence type="ECO:0000256" key="2">
    <source>
        <dbReference type="ARBA" id="ARBA00002280"/>
    </source>
</evidence>
<organism evidence="10 11">
    <name type="scientific">Kitasatospora xanthocidica</name>
    <dbReference type="NCBI Taxonomy" id="83382"/>
    <lineage>
        <taxon>Bacteria</taxon>
        <taxon>Bacillati</taxon>
        <taxon>Actinomycetota</taxon>
        <taxon>Actinomycetes</taxon>
        <taxon>Kitasatosporales</taxon>
        <taxon>Streptomycetaceae</taxon>
        <taxon>Kitasatospora</taxon>
    </lineage>
</organism>
<accession>A0A372ZJR6</accession>
<evidence type="ECO:0000256" key="6">
    <source>
        <dbReference type="ARBA" id="ARBA00022670"/>
    </source>
</evidence>
<dbReference type="Proteomes" id="UP000263377">
    <property type="component" value="Unassembled WGS sequence"/>
</dbReference>
<dbReference type="Gene3D" id="3.40.630.20">
    <property type="entry name" value="Peptidase C15, pyroglutamyl peptidase I-like"/>
    <property type="match status" value="1"/>
</dbReference>
<dbReference type="SUPFAM" id="SSF53182">
    <property type="entry name" value="Pyrrolidone carboxyl peptidase (pyroglutamate aminopeptidase)"/>
    <property type="match status" value="1"/>
</dbReference>
<evidence type="ECO:0000256" key="7">
    <source>
        <dbReference type="ARBA" id="ARBA00022801"/>
    </source>
</evidence>
<sequence>MIRVLLTAFEPFGRDPLSSSLEAGRLVAAGPPAGVALEFAGLPWVYGDSIAELRRAVARFEPDLVIATGQGGNRPDLTVERVAVNLDDAVRAPDRKGNQPVDQPVVPEGPAAYFSSLPVKACVAAVQLAGIPATVSHTAGTHLCNHVFYGLAHLIATERPELRGGFARLPYLPSQVSGRDTSASMSAETAAEGVRILIRSAVAALHSPPVGTVAGPRRRTWLPRRGG</sequence>
<dbReference type="InterPro" id="IPR016125">
    <property type="entry name" value="Peptidase_C15-like"/>
</dbReference>
<keyword evidence="5" id="KW-0963">Cytoplasm</keyword>
<keyword evidence="11" id="KW-1185">Reference proteome</keyword>
<dbReference type="GO" id="GO:0016920">
    <property type="term" value="F:pyroglutamyl-peptidase activity"/>
    <property type="evidence" value="ECO:0007669"/>
    <property type="project" value="UniProtKB-EC"/>
</dbReference>
<reference evidence="10 11" key="1">
    <citation type="submission" date="2018-08" db="EMBL/GenBank/DDBJ databases">
        <title>Diversity &amp; Physiological Properties of Lignin-Decomposing Actinobacteria from Soil.</title>
        <authorList>
            <person name="Roh S.G."/>
            <person name="Kim S.B."/>
        </authorList>
    </citation>
    <scope>NUCLEOTIDE SEQUENCE [LARGE SCALE GENOMIC DNA]</scope>
    <source>
        <strain evidence="10 11">MMS17-GH009</strain>
    </source>
</reference>
<name>A0A372ZJR6_9ACTN</name>
<comment type="catalytic activity">
    <reaction evidence="1 9">
        <text>Release of an N-terminal pyroglutamyl group from a polypeptide, the second amino acid generally not being Pro.</text>
        <dbReference type="EC" id="3.4.19.3"/>
    </reaction>
</comment>
<comment type="caution">
    <text evidence="10">The sequence shown here is derived from an EMBL/GenBank/DDBJ whole genome shotgun (WGS) entry which is preliminary data.</text>
</comment>
<evidence type="ECO:0000313" key="11">
    <source>
        <dbReference type="Proteomes" id="UP000263377"/>
    </source>
</evidence>
<dbReference type="EMBL" id="QVIG01000003">
    <property type="protein sequence ID" value="RGD55487.1"/>
    <property type="molecule type" value="Genomic_DNA"/>
</dbReference>
<evidence type="ECO:0000256" key="9">
    <source>
        <dbReference type="PROSITE-ProRule" id="PRU10076"/>
    </source>
</evidence>
<evidence type="ECO:0000313" key="10">
    <source>
        <dbReference type="EMBL" id="RGD55487.1"/>
    </source>
</evidence>
<evidence type="ECO:0000256" key="4">
    <source>
        <dbReference type="ARBA" id="ARBA00006641"/>
    </source>
</evidence>
<feature type="active site" evidence="9">
    <location>
        <position position="80"/>
    </location>
</feature>
<keyword evidence="8" id="KW-0788">Thiol protease</keyword>
<dbReference type="InterPro" id="IPR029762">
    <property type="entry name" value="PGP-I_bact-type"/>
</dbReference>
<dbReference type="AlphaFoldDB" id="A0A372ZJR6"/>
<dbReference type="PANTHER" id="PTHR23402:SF1">
    <property type="entry name" value="PYROGLUTAMYL-PEPTIDASE I"/>
    <property type="match status" value="1"/>
</dbReference>
<evidence type="ECO:0000256" key="5">
    <source>
        <dbReference type="ARBA" id="ARBA00022490"/>
    </source>
</evidence>
<dbReference type="RefSeq" id="WP_079272827.1">
    <property type="nucleotide sequence ID" value="NZ_QVIG01000003.1"/>
</dbReference>
<dbReference type="CDD" id="cd00501">
    <property type="entry name" value="Peptidase_C15"/>
    <property type="match status" value="1"/>
</dbReference>
<dbReference type="EC" id="3.4.19.3" evidence="9"/>
<dbReference type="PROSITE" id="PS01333">
    <property type="entry name" value="PYRASE_GLU"/>
    <property type="match status" value="1"/>
</dbReference>
<dbReference type="PIRSF" id="PIRSF015592">
    <property type="entry name" value="Prld-crbxl_pptds"/>
    <property type="match status" value="1"/>
</dbReference>
<protein>
    <recommendedName>
        <fullName evidence="9">Pyroglutamyl-peptidase I</fullName>
        <ecNumber evidence="9">3.4.19.3</ecNumber>
    </recommendedName>
</protein>
<dbReference type="NCBIfam" id="TIGR00504">
    <property type="entry name" value="pyro_pdase"/>
    <property type="match status" value="1"/>
</dbReference>
<evidence type="ECO:0000256" key="3">
    <source>
        <dbReference type="ARBA" id="ARBA00004496"/>
    </source>
</evidence>
<comment type="function">
    <text evidence="2">Removes 5-oxoproline from various penultimate amino acid residues except L-proline.</text>
</comment>
<comment type="similarity">
    <text evidence="4">Belongs to the peptidase C15 family.</text>
</comment>
<keyword evidence="6" id="KW-0645">Protease</keyword>